<dbReference type="InterPro" id="IPR044911">
    <property type="entry name" value="V-type_ATPase_csu/dsu_dom_3"/>
</dbReference>
<proteinExistence type="inferred from homology"/>
<evidence type="ECO:0000313" key="5">
    <source>
        <dbReference type="Proteomes" id="UP000633365"/>
    </source>
</evidence>
<dbReference type="Gene3D" id="1.20.1690.10">
    <property type="entry name" value="V-type ATP synthase subunit C domain"/>
    <property type="match status" value="2"/>
</dbReference>
<dbReference type="SUPFAM" id="SSF103486">
    <property type="entry name" value="V-type ATP synthase subunit C"/>
    <property type="match status" value="1"/>
</dbReference>
<name>A0A934WQG5_9FIRM</name>
<dbReference type="RefSeq" id="WP_186833423.1">
    <property type="nucleotide sequence ID" value="NZ_JAEQMG010000041.1"/>
</dbReference>
<dbReference type="InterPro" id="IPR002843">
    <property type="entry name" value="ATPase_V0-cplx_csu/dsu"/>
</dbReference>
<dbReference type="PANTHER" id="PTHR38682">
    <property type="entry name" value="V-TYPE ATP SYNTHASE SUBUNIT C"/>
    <property type="match status" value="1"/>
</dbReference>
<evidence type="ECO:0000256" key="1">
    <source>
        <dbReference type="ARBA" id="ARBA00006709"/>
    </source>
</evidence>
<dbReference type="EMBL" id="JAEQMG010000041">
    <property type="protein sequence ID" value="MBK6087803.1"/>
    <property type="molecule type" value="Genomic_DNA"/>
</dbReference>
<dbReference type="AlphaFoldDB" id="A0A934WQG5"/>
<gene>
    <name evidence="4" type="ORF">JKK62_03890</name>
</gene>
<organism evidence="4 5">
    <name type="scientific">Ruminococcus difficilis</name>
    <dbReference type="NCBI Taxonomy" id="2763069"/>
    <lineage>
        <taxon>Bacteria</taxon>
        <taxon>Bacillati</taxon>
        <taxon>Bacillota</taxon>
        <taxon>Clostridia</taxon>
        <taxon>Eubacteriales</taxon>
        <taxon>Oscillospiraceae</taxon>
        <taxon>Ruminococcus</taxon>
    </lineage>
</organism>
<accession>A0A934WQG5</accession>
<dbReference type="Gene3D" id="1.10.132.50">
    <property type="entry name" value="ATP synthase (C/AC39) subunit, domain 3"/>
    <property type="match status" value="1"/>
</dbReference>
<dbReference type="InterPro" id="IPR035067">
    <property type="entry name" value="V-type_ATPase_csu/dsu"/>
</dbReference>
<evidence type="ECO:0000256" key="3">
    <source>
        <dbReference type="ARBA" id="ARBA00023065"/>
    </source>
</evidence>
<reference evidence="4" key="1">
    <citation type="submission" date="2021-01" db="EMBL/GenBank/DDBJ databases">
        <title>Genome public.</title>
        <authorList>
            <person name="Liu C."/>
            <person name="Sun Q."/>
        </authorList>
    </citation>
    <scope>NUCLEOTIDE SEQUENCE</scope>
    <source>
        <strain evidence="4">M6</strain>
    </source>
</reference>
<sequence length="321" mass="36821">MQQDFTYAVARIRFRETKLLSDTDLNALLMSSDVDAVMRLLRDKGWGDNTDCRPEELLALEENKLWEFINETVDDISVLNFLLIPNDYHNLKVILKCITRDQEPDSMLIEDSVEDAKTIYKAIKSREYGDLPEYMQEVAQDAMTTLLQTSDGQLCDIIVDKACMEHVYRLGKESKSDIIRLYCELFVVAADIKIAIRCANTKKKLDFIRRALAECDTLDVERLAQAACEGKDEVIAYLGTTEYRSAVDAIETSMSAFEKWCDDYMTNAMKPQKWEPFGIGPVVAYIIARQNEIKAVRMILSAKLNNLSENTIKERLRDMYV</sequence>
<dbReference type="PANTHER" id="PTHR38682:SF1">
    <property type="entry name" value="V-TYPE ATP SYNTHASE SUBUNIT C"/>
    <property type="match status" value="1"/>
</dbReference>
<dbReference type="Proteomes" id="UP000633365">
    <property type="component" value="Unassembled WGS sequence"/>
</dbReference>
<dbReference type="Pfam" id="PF01992">
    <property type="entry name" value="vATP-synt_AC39"/>
    <property type="match status" value="1"/>
</dbReference>
<dbReference type="InterPro" id="IPR036079">
    <property type="entry name" value="ATPase_csu/dsu_sf"/>
</dbReference>
<keyword evidence="5" id="KW-1185">Reference proteome</keyword>
<keyword evidence="3" id="KW-0406">Ion transport</keyword>
<evidence type="ECO:0000313" key="4">
    <source>
        <dbReference type="EMBL" id="MBK6087803.1"/>
    </source>
</evidence>
<dbReference type="GO" id="GO:0046961">
    <property type="term" value="F:proton-transporting ATPase activity, rotational mechanism"/>
    <property type="evidence" value="ECO:0007669"/>
    <property type="project" value="InterPro"/>
</dbReference>
<comment type="similarity">
    <text evidence="1">Belongs to the V-ATPase V0D/AC39 subunit family.</text>
</comment>
<evidence type="ECO:0000256" key="2">
    <source>
        <dbReference type="ARBA" id="ARBA00022448"/>
    </source>
</evidence>
<protein>
    <submittedName>
        <fullName evidence="4">V-type ATPase subunit</fullName>
    </submittedName>
</protein>
<dbReference type="InterPro" id="IPR050873">
    <property type="entry name" value="V-ATPase_V0D/AC39_subunit"/>
</dbReference>
<keyword evidence="2" id="KW-0813">Transport</keyword>
<comment type="caution">
    <text evidence="4">The sequence shown here is derived from an EMBL/GenBank/DDBJ whole genome shotgun (WGS) entry which is preliminary data.</text>
</comment>